<evidence type="ECO:0000313" key="1">
    <source>
        <dbReference type="EMBL" id="KAK3270331.1"/>
    </source>
</evidence>
<comment type="caution">
    <text evidence="1">The sequence shown here is derived from an EMBL/GenBank/DDBJ whole genome shotgun (WGS) entry which is preliminary data.</text>
</comment>
<dbReference type="AlphaFoldDB" id="A0AAE0L317"/>
<dbReference type="InterPro" id="IPR013785">
    <property type="entry name" value="Aldolase_TIM"/>
</dbReference>
<keyword evidence="2" id="KW-1185">Reference proteome</keyword>
<dbReference type="Pfam" id="PF01487">
    <property type="entry name" value="DHquinase_I"/>
    <property type="match status" value="1"/>
</dbReference>
<name>A0AAE0L317_9CHLO</name>
<dbReference type="GO" id="GO:0009423">
    <property type="term" value="P:chorismate biosynthetic process"/>
    <property type="evidence" value="ECO:0007669"/>
    <property type="project" value="TreeGrafter"/>
</dbReference>
<feature type="non-terminal residue" evidence="1">
    <location>
        <position position="229"/>
    </location>
</feature>
<sequence>MLYSGTSLKAFQFGTAQLFAEKVVREAPTKLRSQLPITVKITKSSLSKGHAQRGLDFGRSCKNAEALQMSSLSQGTPSIPGTAEVAAKECSLCTSVIAQSIAGATREIAESVDAGADVIELRLDFLAMFNAERDLPKLLAACPVPAIVTYRPDWEGGKYTGPEEERLNVLRMAVALGAAFVDIELKAAEAFFSGPLPPSRQTQIFVSSHNYEVTPDSETLAALASSAWQ</sequence>
<gene>
    <name evidence="1" type="ORF">CYMTET_21267</name>
</gene>
<dbReference type="Gene3D" id="3.20.20.70">
    <property type="entry name" value="Aldolase class I"/>
    <property type="match status" value="1"/>
</dbReference>
<dbReference type="PANTHER" id="PTHR21089">
    <property type="entry name" value="SHIKIMATE DEHYDROGENASE"/>
    <property type="match status" value="1"/>
</dbReference>
<dbReference type="GO" id="GO:0003855">
    <property type="term" value="F:3-dehydroquinate dehydratase activity"/>
    <property type="evidence" value="ECO:0007669"/>
    <property type="project" value="InterPro"/>
</dbReference>
<organism evidence="1 2">
    <name type="scientific">Cymbomonas tetramitiformis</name>
    <dbReference type="NCBI Taxonomy" id="36881"/>
    <lineage>
        <taxon>Eukaryota</taxon>
        <taxon>Viridiplantae</taxon>
        <taxon>Chlorophyta</taxon>
        <taxon>Pyramimonadophyceae</taxon>
        <taxon>Pyramimonadales</taxon>
        <taxon>Pyramimonadaceae</taxon>
        <taxon>Cymbomonas</taxon>
    </lineage>
</organism>
<proteinExistence type="predicted"/>
<accession>A0AAE0L317</accession>
<reference evidence="1 2" key="1">
    <citation type="journal article" date="2015" name="Genome Biol. Evol.">
        <title>Comparative Genomics of a Bacterivorous Green Alga Reveals Evolutionary Causalities and Consequences of Phago-Mixotrophic Mode of Nutrition.</title>
        <authorList>
            <person name="Burns J.A."/>
            <person name="Paasch A."/>
            <person name="Narechania A."/>
            <person name="Kim E."/>
        </authorList>
    </citation>
    <scope>NUCLEOTIDE SEQUENCE [LARGE SCALE GENOMIC DNA]</scope>
    <source>
        <strain evidence="1 2">PLY_AMNH</strain>
    </source>
</reference>
<dbReference type="GO" id="GO:0019632">
    <property type="term" value="P:shikimate metabolic process"/>
    <property type="evidence" value="ECO:0007669"/>
    <property type="project" value="TreeGrafter"/>
</dbReference>
<dbReference type="EMBL" id="LGRX02010461">
    <property type="protein sequence ID" value="KAK3270331.1"/>
    <property type="molecule type" value="Genomic_DNA"/>
</dbReference>
<dbReference type="PANTHER" id="PTHR21089:SF1">
    <property type="entry name" value="BIFUNCTIONAL 3-DEHYDROQUINATE DEHYDRATASE_SHIKIMATE DEHYDROGENASE, CHLOROPLASTIC"/>
    <property type="match status" value="1"/>
</dbReference>
<dbReference type="InterPro" id="IPR001381">
    <property type="entry name" value="DHquinase_I"/>
</dbReference>
<dbReference type="InterPro" id="IPR022893">
    <property type="entry name" value="Shikimate_DH_fam"/>
</dbReference>
<dbReference type="GO" id="GO:0004764">
    <property type="term" value="F:shikimate 3-dehydrogenase (NADP+) activity"/>
    <property type="evidence" value="ECO:0007669"/>
    <property type="project" value="InterPro"/>
</dbReference>
<dbReference type="Proteomes" id="UP001190700">
    <property type="component" value="Unassembled WGS sequence"/>
</dbReference>
<protein>
    <submittedName>
        <fullName evidence="1">Uncharacterized protein</fullName>
    </submittedName>
</protein>
<dbReference type="CDD" id="cd00502">
    <property type="entry name" value="DHQase_I"/>
    <property type="match status" value="1"/>
</dbReference>
<dbReference type="SUPFAM" id="SSF51569">
    <property type="entry name" value="Aldolase"/>
    <property type="match status" value="1"/>
</dbReference>
<evidence type="ECO:0000313" key="2">
    <source>
        <dbReference type="Proteomes" id="UP001190700"/>
    </source>
</evidence>